<accession>A0ABP7SQS1</accession>
<gene>
    <name evidence="1" type="ORF">GCM10022247_42540</name>
</gene>
<organism evidence="1 2">
    <name type="scientific">Allokutzneria multivorans</name>
    <dbReference type="NCBI Taxonomy" id="1142134"/>
    <lineage>
        <taxon>Bacteria</taxon>
        <taxon>Bacillati</taxon>
        <taxon>Actinomycetota</taxon>
        <taxon>Actinomycetes</taxon>
        <taxon>Pseudonocardiales</taxon>
        <taxon>Pseudonocardiaceae</taxon>
        <taxon>Allokutzneria</taxon>
    </lineage>
</organism>
<reference evidence="2" key="1">
    <citation type="journal article" date="2019" name="Int. J. Syst. Evol. Microbiol.">
        <title>The Global Catalogue of Microorganisms (GCM) 10K type strain sequencing project: providing services to taxonomists for standard genome sequencing and annotation.</title>
        <authorList>
            <consortium name="The Broad Institute Genomics Platform"/>
            <consortium name="The Broad Institute Genome Sequencing Center for Infectious Disease"/>
            <person name="Wu L."/>
            <person name="Ma J."/>
        </authorList>
    </citation>
    <scope>NUCLEOTIDE SEQUENCE [LARGE SCALE GENOMIC DNA]</scope>
    <source>
        <strain evidence="2">JCM 17342</strain>
    </source>
</reference>
<evidence type="ECO:0000313" key="1">
    <source>
        <dbReference type="EMBL" id="GAA4015200.1"/>
    </source>
</evidence>
<keyword evidence="2" id="KW-1185">Reference proteome</keyword>
<name>A0ABP7SQS1_9PSEU</name>
<sequence length="149" mass="16372">MSRVEDNTRDTLVELRSADDRAPHVAAAVRTSLRDFFGDAESAIARDFVVTVEDGDRPETLMVLLRRGGFVAGFGVFDADNGAETLAAVADRLQDAITEEFRVATPRCPGHPHPLSVRVIDAEPMWLCPKDNNHFACRIGEYEKPPPAP</sequence>
<dbReference type="EMBL" id="BAABAL010000017">
    <property type="protein sequence ID" value="GAA4015200.1"/>
    <property type="molecule type" value="Genomic_DNA"/>
</dbReference>
<dbReference type="Proteomes" id="UP001501747">
    <property type="component" value="Unassembled WGS sequence"/>
</dbReference>
<proteinExistence type="predicted"/>
<evidence type="ECO:0000313" key="2">
    <source>
        <dbReference type="Proteomes" id="UP001501747"/>
    </source>
</evidence>
<protein>
    <submittedName>
        <fullName evidence="1">Uncharacterized protein</fullName>
    </submittedName>
</protein>
<comment type="caution">
    <text evidence="1">The sequence shown here is derived from an EMBL/GenBank/DDBJ whole genome shotgun (WGS) entry which is preliminary data.</text>
</comment>